<dbReference type="InterPro" id="IPR015424">
    <property type="entry name" value="PyrdxlP-dep_Trfase"/>
</dbReference>
<accession>A0A8E2JKG1</accession>
<evidence type="ECO:0000256" key="4">
    <source>
        <dbReference type="ARBA" id="ARBA00022679"/>
    </source>
</evidence>
<keyword evidence="8" id="KW-1185">Reference proteome</keyword>
<comment type="similarity">
    <text evidence="2">Belongs to the class-I pyridoxal-phosphate-dependent aminotransferase family.</text>
</comment>
<evidence type="ECO:0000313" key="7">
    <source>
        <dbReference type="EMBL" id="OCK85769.1"/>
    </source>
</evidence>
<dbReference type="OrthoDB" id="2414662at2759"/>
<dbReference type="InterPro" id="IPR004839">
    <property type="entry name" value="Aminotransferase_I/II_large"/>
</dbReference>
<reference evidence="7 8" key="1">
    <citation type="journal article" date="2016" name="Nat. Commun.">
        <title>Ectomycorrhizal ecology is imprinted in the genome of the dominant symbiotic fungus Cenococcum geophilum.</title>
        <authorList>
            <consortium name="DOE Joint Genome Institute"/>
            <person name="Peter M."/>
            <person name="Kohler A."/>
            <person name="Ohm R.A."/>
            <person name="Kuo A."/>
            <person name="Krutzmann J."/>
            <person name="Morin E."/>
            <person name="Arend M."/>
            <person name="Barry K.W."/>
            <person name="Binder M."/>
            <person name="Choi C."/>
            <person name="Clum A."/>
            <person name="Copeland A."/>
            <person name="Grisel N."/>
            <person name="Haridas S."/>
            <person name="Kipfer T."/>
            <person name="LaButti K."/>
            <person name="Lindquist E."/>
            <person name="Lipzen A."/>
            <person name="Maire R."/>
            <person name="Meier B."/>
            <person name="Mihaltcheva S."/>
            <person name="Molinier V."/>
            <person name="Murat C."/>
            <person name="Poggeler S."/>
            <person name="Quandt C.A."/>
            <person name="Sperisen C."/>
            <person name="Tritt A."/>
            <person name="Tisserant E."/>
            <person name="Crous P.W."/>
            <person name="Henrissat B."/>
            <person name="Nehls U."/>
            <person name="Egli S."/>
            <person name="Spatafora J.W."/>
            <person name="Grigoriev I.V."/>
            <person name="Martin F.M."/>
        </authorList>
    </citation>
    <scope>NUCLEOTIDE SEQUENCE [LARGE SCALE GENOMIC DNA]</scope>
    <source>
        <strain evidence="7 8">CBS 459.81</strain>
    </source>
</reference>
<dbReference type="GO" id="GO:0016212">
    <property type="term" value="F:kynurenine-oxoglutarate transaminase activity"/>
    <property type="evidence" value="ECO:0007669"/>
    <property type="project" value="TreeGrafter"/>
</dbReference>
<evidence type="ECO:0000256" key="3">
    <source>
        <dbReference type="ARBA" id="ARBA00022576"/>
    </source>
</evidence>
<proteinExistence type="inferred from homology"/>
<dbReference type="GO" id="GO:0030170">
    <property type="term" value="F:pyridoxal phosphate binding"/>
    <property type="evidence" value="ECO:0007669"/>
    <property type="project" value="InterPro"/>
</dbReference>
<dbReference type="Proteomes" id="UP000250266">
    <property type="component" value="Unassembled WGS sequence"/>
</dbReference>
<gene>
    <name evidence="7" type="ORF">K432DRAFT_377408</name>
</gene>
<name>A0A8E2JKG1_9PEZI</name>
<dbReference type="InterPro" id="IPR051326">
    <property type="entry name" value="Kynurenine-oxoglutarate_AT"/>
</dbReference>
<dbReference type="GO" id="GO:0005739">
    <property type="term" value="C:mitochondrion"/>
    <property type="evidence" value="ECO:0007669"/>
    <property type="project" value="TreeGrafter"/>
</dbReference>
<dbReference type="Gene3D" id="3.90.1150.10">
    <property type="entry name" value="Aspartate Aminotransferase, domain 1"/>
    <property type="match status" value="1"/>
</dbReference>
<organism evidence="7 8">
    <name type="scientific">Lepidopterella palustris CBS 459.81</name>
    <dbReference type="NCBI Taxonomy" id="1314670"/>
    <lineage>
        <taxon>Eukaryota</taxon>
        <taxon>Fungi</taxon>
        <taxon>Dikarya</taxon>
        <taxon>Ascomycota</taxon>
        <taxon>Pezizomycotina</taxon>
        <taxon>Dothideomycetes</taxon>
        <taxon>Pleosporomycetidae</taxon>
        <taxon>Mytilinidiales</taxon>
        <taxon>Argynnaceae</taxon>
        <taxon>Lepidopterella</taxon>
    </lineage>
</organism>
<evidence type="ECO:0000256" key="2">
    <source>
        <dbReference type="ARBA" id="ARBA00007441"/>
    </source>
</evidence>
<dbReference type="InterPro" id="IPR015421">
    <property type="entry name" value="PyrdxlP-dep_Trfase_major"/>
</dbReference>
<dbReference type="SUPFAM" id="SSF53383">
    <property type="entry name" value="PLP-dependent transferases"/>
    <property type="match status" value="1"/>
</dbReference>
<dbReference type="CDD" id="cd00609">
    <property type="entry name" value="AAT_like"/>
    <property type="match status" value="1"/>
</dbReference>
<protein>
    <submittedName>
        <fullName evidence="7">Kynurenine-oxoglutarate transaminase 1 mitochondrial</fullName>
    </submittedName>
</protein>
<dbReference type="PANTHER" id="PTHR43807:SF20">
    <property type="entry name" value="FI04487P"/>
    <property type="match status" value="1"/>
</dbReference>
<dbReference type="PANTHER" id="PTHR43807">
    <property type="entry name" value="FI04487P"/>
    <property type="match status" value="1"/>
</dbReference>
<evidence type="ECO:0000256" key="5">
    <source>
        <dbReference type="ARBA" id="ARBA00022898"/>
    </source>
</evidence>
<keyword evidence="4" id="KW-0808">Transferase</keyword>
<dbReference type="FunFam" id="3.40.640.10:FF:000024">
    <property type="entry name" value="Kynurenine--oxoglutarate transaminase 3"/>
    <property type="match status" value="1"/>
</dbReference>
<keyword evidence="3" id="KW-0032">Aminotransferase</keyword>
<dbReference type="EMBL" id="KV744814">
    <property type="protein sequence ID" value="OCK85769.1"/>
    <property type="molecule type" value="Genomic_DNA"/>
</dbReference>
<dbReference type="InterPro" id="IPR015422">
    <property type="entry name" value="PyrdxlP-dep_Trfase_small"/>
</dbReference>
<sequence>MRSLLQSFTRRIPSISTYKHLSRPLSSFNSTLITASTRAMSASAARAGPPKPARRVAEQRQDVWSIVNEAAAASPVQPIVNMGQGFFGYNPPQFVIDAAKQALDLVDCNQYSPTKGRPRLKKAIADAYSPYFGRTIDPEKEVTITTGANEGMLSAFMGFLEQDDEVIVFEPFFDQYISNIEMPGGKVVYVPMHPPPNGATKTSSAAEWRIDMVEFEKSITPRTRMVVLNSPHNPIGKVFSREELQAVGDLCVKHNIIILSDEVYDRLYYVPFTRIATLSPEIAALTLTVGSGGKNFYATGWRVGWLIGPEHLIKYVSAAHTRICYSSVSPLQEATAIGFEQADKHNFWDESKKEMRAKMTKFNAIWDELGLPYSDPEGGYFVLVNMSKVQLPPSYPFPPHVADRPRDFKLSWFLIKEVGVAAIPPTEFFTPQNAHIVEDWLRFAVCKNDDVLETAHERLRGLRKYIKD</sequence>
<keyword evidence="5" id="KW-0663">Pyridoxal phosphate</keyword>
<dbReference type="AlphaFoldDB" id="A0A8E2JKG1"/>
<dbReference type="Pfam" id="PF00155">
    <property type="entry name" value="Aminotran_1_2"/>
    <property type="match status" value="1"/>
</dbReference>
<evidence type="ECO:0000256" key="1">
    <source>
        <dbReference type="ARBA" id="ARBA00001933"/>
    </source>
</evidence>
<evidence type="ECO:0000259" key="6">
    <source>
        <dbReference type="Pfam" id="PF00155"/>
    </source>
</evidence>
<evidence type="ECO:0000313" key="8">
    <source>
        <dbReference type="Proteomes" id="UP000250266"/>
    </source>
</evidence>
<dbReference type="Gene3D" id="3.40.640.10">
    <property type="entry name" value="Type I PLP-dependent aspartate aminotransferase-like (Major domain)"/>
    <property type="match status" value="1"/>
</dbReference>
<feature type="domain" description="Aminotransferase class I/classII large" evidence="6">
    <location>
        <begin position="79"/>
        <end position="459"/>
    </location>
</feature>
<comment type="cofactor">
    <cofactor evidence="1">
        <name>pyridoxal 5'-phosphate</name>
        <dbReference type="ChEBI" id="CHEBI:597326"/>
    </cofactor>
</comment>